<dbReference type="InParanoid" id="Q0UDJ9"/>
<dbReference type="GeneID" id="5977353"/>
<evidence type="ECO:0000313" key="2">
    <source>
        <dbReference type="Proteomes" id="UP000001055"/>
    </source>
</evidence>
<dbReference type="EMBL" id="CH445340">
    <property type="protein sequence ID" value="EAT82500.1"/>
    <property type="molecule type" value="Genomic_DNA"/>
</dbReference>
<organism evidence="1 2">
    <name type="scientific">Phaeosphaeria nodorum (strain SN15 / ATCC MYA-4574 / FGSC 10173)</name>
    <name type="common">Glume blotch fungus</name>
    <name type="synonym">Parastagonospora nodorum</name>
    <dbReference type="NCBI Taxonomy" id="321614"/>
    <lineage>
        <taxon>Eukaryota</taxon>
        <taxon>Fungi</taxon>
        <taxon>Dikarya</taxon>
        <taxon>Ascomycota</taxon>
        <taxon>Pezizomycotina</taxon>
        <taxon>Dothideomycetes</taxon>
        <taxon>Pleosporomycetidae</taxon>
        <taxon>Pleosporales</taxon>
        <taxon>Pleosporineae</taxon>
        <taxon>Phaeosphaeriaceae</taxon>
        <taxon>Parastagonospora</taxon>
    </lineage>
</organism>
<dbReference type="AlphaFoldDB" id="Q0UDJ9"/>
<dbReference type="KEGG" id="pno:SNOG_10165"/>
<gene>
    <name evidence="1" type="ORF">SNOG_10165</name>
</gene>
<dbReference type="RefSeq" id="XP_001800447.1">
    <property type="nucleotide sequence ID" value="XM_001800395.1"/>
</dbReference>
<protein>
    <submittedName>
        <fullName evidence="1">Uncharacterized protein</fullName>
    </submittedName>
</protein>
<reference evidence="2" key="1">
    <citation type="journal article" date="2007" name="Plant Cell">
        <title>Dothideomycete-plant interactions illuminated by genome sequencing and EST analysis of the wheat pathogen Stagonospora nodorum.</title>
        <authorList>
            <person name="Hane J.K."/>
            <person name="Lowe R.G."/>
            <person name="Solomon P.S."/>
            <person name="Tan K.C."/>
            <person name="Schoch C.L."/>
            <person name="Spatafora J.W."/>
            <person name="Crous P.W."/>
            <person name="Kodira C."/>
            <person name="Birren B.W."/>
            <person name="Galagan J.E."/>
            <person name="Torriani S.F."/>
            <person name="McDonald B.A."/>
            <person name="Oliver R.P."/>
        </authorList>
    </citation>
    <scope>NUCLEOTIDE SEQUENCE [LARGE SCALE GENOMIC DNA]</scope>
    <source>
        <strain evidence="2">SN15 / ATCC MYA-4574 / FGSC 10173</strain>
    </source>
</reference>
<accession>Q0UDJ9</accession>
<dbReference type="eggNOG" id="ENOG502TF0S">
    <property type="taxonomic scope" value="Eukaryota"/>
</dbReference>
<proteinExistence type="predicted"/>
<evidence type="ECO:0000313" key="1">
    <source>
        <dbReference type="EMBL" id="EAT82500.1"/>
    </source>
</evidence>
<dbReference type="HOGENOM" id="CLU_683539_0_0_1"/>
<dbReference type="Proteomes" id="UP000001055">
    <property type="component" value="Unassembled WGS sequence"/>
</dbReference>
<sequence length="403" mass="46340">MLSFTDLPAEIRQRIISLNFPDTCGVGMRFPREIRAPLHTSRSLRLDTAEVLKTWSPIHYISHPKQLHRLPSPYIDSPDQYCLPKTPSALIDGRTYSPRLQRVCIDLFHDALEDKILWTCYCEAGDRQYSHHELVSNWADVVKYLPIEGINEVYVDVTPAPHSSRPKARTGLVIRPMLYDKRIGTFLACHTDDVGDLVAAIHKHYQGRAELKLTGNLSAKTEWFLACLDRRSNLGLDYVGKLYTGDEPCFQGIYQAVAHIVTKEEVNEARRRSESHPLAWLQQTQWSKDVQWTYAKLVELGEEKGVMEDLRTLVEFKVHAERKVLKFAHTSGYRQAFQQRAAKNLGGFLAKREGPGKQIRIVLTKHRKHRDRMGFWCWAPPDTNELKKLCNITFIDIIPILTS</sequence>
<dbReference type="VEuPathDB" id="FungiDB:JI435_101650"/>
<name>Q0UDJ9_PHANO</name>